<dbReference type="SUPFAM" id="SSF52540">
    <property type="entry name" value="P-loop containing nucleoside triphosphate hydrolases"/>
    <property type="match status" value="1"/>
</dbReference>
<comment type="caution">
    <text evidence="6">The sequence shown here is derived from an EMBL/GenBank/DDBJ whole genome shotgun (WGS) entry which is preliminary data.</text>
</comment>
<dbReference type="InterPro" id="IPR027417">
    <property type="entry name" value="P-loop_NTPase"/>
</dbReference>
<dbReference type="InterPro" id="IPR025743">
    <property type="entry name" value="TssM1_N"/>
</dbReference>
<sequence length="1239" mass="137936">MRQYWNLWNRMRPWLHRGWGWLKDGTPVLLAMVWVAALFALWWWGPEWQWNEAHPLKPLTVRWALTVLLFVIPLAIWTWSTRQRYRRLAADEARREQARTDRFFAQEQALIADLDGSLGLLREHVPGRNPIYALPWYLVLGRDDAGKTSFINRSGQNFALTRSDKASLRRLDQERPDHGVDWWIGDDAVLIDPAGELINQQVKDDPNETALRGKLWARFVEWLGDNRPRRPLNGALLIVDLPTLLKQSASDRKTLATLLRARLDELTRKLGTRVPLYVVLTKFDLVQGFQAFFNGLSKEERDSSLGFTCPLRNARDAHAWSGPLSEQYDAFLSRMIERVVDRVGQTKDAATCEELVAFQRQLAGVKPALFTLLSEVLDSERFAAPALVRGLYFSSVYQHGIPENAFVDSAARRFHLEPGDHRAQPPNQGLAYFTGDLFRKIVYPESGLAGDNSKVQQIKRHALMVSTAVLVITAGVVIAGWQVYYQRNMAQSHLVLERARTFAKEPVAADDDPTGRNLLPALDRIRDAVIVYEDYRDAWPVVEDLGLYQGRRVGPMVDGVYLDLLGRRFLPELGGGVITHMEATPAGSDERLAALRVVRMFEDRHNRKPAIVREWMARAWQAAYAGEGTVQNGLLRHLDYALKYTHADLPQYRGVIVATQAELRRTPLAERVYNAVKREAQWRMPVPLDLRTEIGPGFDLAYDVTMQVPAPEAAPVTSAKLTLIDAAATPANSEMAASTASMPSMMTPPPAPTSPVVIERLLTRPGFRDYFVARGRDLTDLAMIDQWVLGLREKLDYSEQDKEALSAQVRSLYTADYIGAWRRGLAAMTITPLHDLPQAVAVLDMLTGPAEPMRRMLATVRDNTVLLPSVKAGDKKAEAALEAMPHAEREQAARIQREFAALVALLDARGERSSYLDETRQAIAALQDMVKAVADSPAPGEAALKAVNARMAQEGPDPIFALQRIAAGLPAPLDAQVRTLADEVAQVLLREALHELEKRWDREVYTFYRERLADRYPLVASSRDAALADFEAFFGPQGKLSIFYDQNLKGLLEGSAQGLIAQRGLLRDDVRTQLQAAQRIRETFFNARGALNVPFTVTPLALSANARNAVLNADGQLVGYTHGPSAKTGLIWPNALGEATESKLTVIDGSGGSRVLRSGGPWGLFRLLSQGHLNGKTDTSVELSFTVGSDVMRYRIASDQPANPFTRPVFAGFALPRTLLSDAPSVAVTDVNVPASSGR</sequence>
<keyword evidence="1" id="KW-0472">Membrane</keyword>
<dbReference type="InterPro" id="IPR009612">
    <property type="entry name" value="IcmF-rel"/>
</dbReference>
<dbReference type="NCBIfam" id="TIGR03348">
    <property type="entry name" value="VI_IcmF"/>
    <property type="match status" value="1"/>
</dbReference>
<reference evidence="6 7" key="1">
    <citation type="submission" date="2023-04" db="EMBL/GenBank/DDBJ databases">
        <title>Lysobacter sp. strain UC isolated from soil sample.</title>
        <authorList>
            <person name="Choksket S."/>
            <person name="Harshvardhan F."/>
            <person name="Rana R."/>
            <person name="Patil P.B."/>
            <person name="Korpole S."/>
        </authorList>
    </citation>
    <scope>NUCLEOTIDE SEQUENCE [LARGE SCALE GENOMIC DNA]</scope>
    <source>
        <strain evidence="6 7">UC</strain>
    </source>
</reference>
<accession>A0ABU1CE45</accession>
<feature type="domain" description="Type VI secretion system component TssM1 helical" evidence="5">
    <location>
        <begin position="995"/>
        <end position="1055"/>
    </location>
</feature>
<dbReference type="Pfam" id="PF06761">
    <property type="entry name" value="IcmF-related"/>
    <property type="match status" value="1"/>
</dbReference>
<evidence type="ECO:0000313" key="7">
    <source>
        <dbReference type="Proteomes" id="UP001233535"/>
    </source>
</evidence>
<dbReference type="Pfam" id="PF21070">
    <property type="entry name" value="IcmF_helical"/>
    <property type="match status" value="1"/>
</dbReference>
<protein>
    <submittedName>
        <fullName evidence="6">Type VI secretion system membrane subunit TssM</fullName>
    </submittedName>
</protein>
<gene>
    <name evidence="6" type="primary">tssM</name>
    <name evidence="6" type="ORF">P8609_10820</name>
</gene>
<evidence type="ECO:0000313" key="6">
    <source>
        <dbReference type="EMBL" id="MDR0183454.1"/>
    </source>
</evidence>
<dbReference type="EMBL" id="JARUHG010000003">
    <property type="protein sequence ID" value="MDR0183454.1"/>
    <property type="molecule type" value="Genomic_DNA"/>
</dbReference>
<dbReference type="Proteomes" id="UP001233535">
    <property type="component" value="Unassembled WGS sequence"/>
</dbReference>
<feature type="transmembrane region" description="Helical" evidence="1">
    <location>
        <begin position="462"/>
        <end position="484"/>
    </location>
</feature>
<organism evidence="6 7">
    <name type="scientific">Lysobacter arvi</name>
    <dbReference type="NCBI Taxonomy" id="3038776"/>
    <lineage>
        <taxon>Bacteria</taxon>
        <taxon>Pseudomonadati</taxon>
        <taxon>Pseudomonadota</taxon>
        <taxon>Gammaproteobacteria</taxon>
        <taxon>Lysobacterales</taxon>
        <taxon>Lysobacteraceae</taxon>
        <taxon>Lysobacter</taxon>
    </lineage>
</organism>
<evidence type="ECO:0000259" key="2">
    <source>
        <dbReference type="Pfam" id="PF06744"/>
    </source>
</evidence>
<feature type="transmembrane region" description="Helical" evidence="1">
    <location>
        <begin position="21"/>
        <end position="43"/>
    </location>
</feature>
<dbReference type="InterPro" id="IPR048677">
    <property type="entry name" value="TssM1_hel"/>
</dbReference>
<dbReference type="InterPro" id="IPR017731">
    <property type="entry name" value="TssM1-like"/>
</dbReference>
<feature type="domain" description="Type VI secretion system IcmF C-terminal" evidence="2">
    <location>
        <begin position="1095"/>
        <end position="1199"/>
    </location>
</feature>
<feature type="transmembrane region" description="Helical" evidence="1">
    <location>
        <begin position="63"/>
        <end position="80"/>
    </location>
</feature>
<evidence type="ECO:0000259" key="3">
    <source>
        <dbReference type="Pfam" id="PF06761"/>
    </source>
</evidence>
<keyword evidence="7" id="KW-1185">Reference proteome</keyword>
<dbReference type="RefSeq" id="WP_309262609.1">
    <property type="nucleotide sequence ID" value="NZ_JARUHG010000003.1"/>
</dbReference>
<proteinExistence type="predicted"/>
<dbReference type="InterPro" id="IPR053156">
    <property type="entry name" value="T6SS_TssM-like"/>
</dbReference>
<feature type="domain" description="Type VI secretion system component TssM1 N-terminal" evidence="4">
    <location>
        <begin position="214"/>
        <end position="468"/>
    </location>
</feature>
<name>A0ABU1CE45_9GAMM</name>
<dbReference type="Pfam" id="PF14331">
    <property type="entry name" value="IcmF-related_N"/>
    <property type="match status" value="1"/>
</dbReference>
<evidence type="ECO:0000259" key="5">
    <source>
        <dbReference type="Pfam" id="PF21070"/>
    </source>
</evidence>
<dbReference type="Pfam" id="PF06744">
    <property type="entry name" value="IcmF_C"/>
    <property type="match status" value="1"/>
</dbReference>
<feature type="domain" description="IcmF-related" evidence="3">
    <location>
        <begin position="519"/>
        <end position="864"/>
    </location>
</feature>
<dbReference type="PANTHER" id="PTHR36153">
    <property type="entry name" value="INNER MEMBRANE PROTEIN-RELATED"/>
    <property type="match status" value="1"/>
</dbReference>
<evidence type="ECO:0000259" key="4">
    <source>
        <dbReference type="Pfam" id="PF14331"/>
    </source>
</evidence>
<dbReference type="InterPro" id="IPR010623">
    <property type="entry name" value="IcmF_C"/>
</dbReference>
<keyword evidence="1" id="KW-1133">Transmembrane helix</keyword>
<keyword evidence="1" id="KW-0812">Transmembrane</keyword>
<evidence type="ECO:0000256" key="1">
    <source>
        <dbReference type="SAM" id="Phobius"/>
    </source>
</evidence>
<dbReference type="PANTHER" id="PTHR36153:SF5">
    <property type="entry name" value="EXPORTED PROTEIN"/>
    <property type="match status" value="1"/>
</dbReference>